<organism evidence="1 2">
    <name type="scientific">Ambispora gerdemannii</name>
    <dbReference type="NCBI Taxonomy" id="144530"/>
    <lineage>
        <taxon>Eukaryota</taxon>
        <taxon>Fungi</taxon>
        <taxon>Fungi incertae sedis</taxon>
        <taxon>Mucoromycota</taxon>
        <taxon>Glomeromycotina</taxon>
        <taxon>Glomeromycetes</taxon>
        <taxon>Archaeosporales</taxon>
        <taxon>Ambisporaceae</taxon>
        <taxon>Ambispora</taxon>
    </lineage>
</organism>
<dbReference type="Proteomes" id="UP000789831">
    <property type="component" value="Unassembled WGS sequence"/>
</dbReference>
<reference evidence="1" key="1">
    <citation type="submission" date="2021-06" db="EMBL/GenBank/DDBJ databases">
        <authorList>
            <person name="Kallberg Y."/>
            <person name="Tangrot J."/>
            <person name="Rosling A."/>
        </authorList>
    </citation>
    <scope>NUCLEOTIDE SEQUENCE</scope>
    <source>
        <strain evidence="1">MT106</strain>
    </source>
</reference>
<protein>
    <submittedName>
        <fullName evidence="1">1214_t:CDS:1</fullName>
    </submittedName>
</protein>
<sequence>MEKTLERTVCCNSQHKSHTPKLIYPSTNHAYQDSTSTHVQSTNNNEFQDDTGNPFFIKNTSDGRIELTLNMDWYTSYKYQKHRTCAPIYLTILNLPRNLRYRKENLLLVGIVPGFKKPDSDHFQIYLQPLVLELLQL</sequence>
<comment type="caution">
    <text evidence="1">The sequence shown here is derived from an EMBL/GenBank/DDBJ whole genome shotgun (WGS) entry which is preliminary data.</text>
</comment>
<dbReference type="OrthoDB" id="2421950at2759"/>
<evidence type="ECO:0000313" key="1">
    <source>
        <dbReference type="EMBL" id="CAG8545557.1"/>
    </source>
</evidence>
<dbReference type="AlphaFoldDB" id="A0A9N9FNH0"/>
<proteinExistence type="predicted"/>
<gene>
    <name evidence="1" type="ORF">AGERDE_LOCUS6402</name>
</gene>
<name>A0A9N9FNH0_9GLOM</name>
<dbReference type="EMBL" id="CAJVPL010000993">
    <property type="protein sequence ID" value="CAG8545557.1"/>
    <property type="molecule type" value="Genomic_DNA"/>
</dbReference>
<evidence type="ECO:0000313" key="2">
    <source>
        <dbReference type="Proteomes" id="UP000789831"/>
    </source>
</evidence>
<keyword evidence="2" id="KW-1185">Reference proteome</keyword>
<accession>A0A9N9FNH0</accession>